<dbReference type="InterPro" id="IPR051311">
    <property type="entry name" value="DedA_domain"/>
</dbReference>
<feature type="transmembrane region" description="Helical" evidence="1">
    <location>
        <begin position="23"/>
        <end position="48"/>
    </location>
</feature>
<feature type="transmembrane region" description="Helical" evidence="1">
    <location>
        <begin position="60"/>
        <end position="81"/>
    </location>
</feature>
<evidence type="ECO:0000256" key="1">
    <source>
        <dbReference type="SAM" id="Phobius"/>
    </source>
</evidence>
<dbReference type="EMBL" id="SMZO01000005">
    <property type="protein sequence ID" value="TDL90836.1"/>
    <property type="molecule type" value="Genomic_DNA"/>
</dbReference>
<keyword evidence="1" id="KW-1133">Transmembrane helix</keyword>
<evidence type="ECO:0000313" key="2">
    <source>
        <dbReference type="EMBL" id="TDL90836.1"/>
    </source>
</evidence>
<evidence type="ECO:0000313" key="3">
    <source>
        <dbReference type="Proteomes" id="UP000294562"/>
    </source>
</evidence>
<keyword evidence="3" id="KW-1185">Reference proteome</keyword>
<comment type="caution">
    <text evidence="2">The sequence shown here is derived from an EMBL/GenBank/DDBJ whole genome shotgun (WGS) entry which is preliminary data.</text>
</comment>
<gene>
    <name evidence="2" type="ORF">E2L05_03490</name>
</gene>
<keyword evidence="1" id="KW-0472">Membrane</keyword>
<feature type="transmembrane region" description="Helical" evidence="1">
    <location>
        <begin position="172"/>
        <end position="191"/>
    </location>
</feature>
<dbReference type="GO" id="GO:0005886">
    <property type="term" value="C:plasma membrane"/>
    <property type="evidence" value="ECO:0007669"/>
    <property type="project" value="TreeGrafter"/>
</dbReference>
<name>A0A4R6B573_9RHOB</name>
<keyword evidence="1" id="KW-0812">Transmembrane</keyword>
<proteinExistence type="predicted"/>
<dbReference type="PANTHER" id="PTHR42709:SF11">
    <property type="entry name" value="DEDA FAMILY PROTEIN"/>
    <property type="match status" value="1"/>
</dbReference>
<dbReference type="OrthoDB" id="9810270at2"/>
<evidence type="ECO:0008006" key="4">
    <source>
        <dbReference type="Google" id="ProtNLM"/>
    </source>
</evidence>
<dbReference type="Proteomes" id="UP000294562">
    <property type="component" value="Unassembled WGS sequence"/>
</dbReference>
<reference evidence="2 3" key="1">
    <citation type="submission" date="2019-03" db="EMBL/GenBank/DDBJ databases">
        <title>Rhodobacteraceae bacterium SM1902, a new member of the family Rhodobacteraceae isolated from Yantai.</title>
        <authorList>
            <person name="Sun Y."/>
        </authorList>
    </citation>
    <scope>NUCLEOTIDE SEQUENCE [LARGE SCALE GENOMIC DNA]</scope>
    <source>
        <strain evidence="2 3">SM1902</strain>
    </source>
</reference>
<accession>A0A4R6B573</accession>
<protein>
    <recommendedName>
        <fullName evidence="4">DedA family protein</fullName>
    </recommendedName>
</protein>
<dbReference type="AlphaFoldDB" id="A0A4R6B573"/>
<dbReference type="RefSeq" id="WP_133341508.1">
    <property type="nucleotide sequence ID" value="NZ_SMZO01000005.1"/>
</dbReference>
<dbReference type="PANTHER" id="PTHR42709">
    <property type="entry name" value="ALKALINE PHOSPHATASE LIKE PROTEIN"/>
    <property type="match status" value="1"/>
</dbReference>
<organism evidence="2 3">
    <name type="scientific">Meridianimarinicoccus aquatilis</name>
    <dbReference type="NCBI Taxonomy" id="2552766"/>
    <lineage>
        <taxon>Bacteria</taxon>
        <taxon>Pseudomonadati</taxon>
        <taxon>Pseudomonadota</taxon>
        <taxon>Alphaproteobacteria</taxon>
        <taxon>Rhodobacterales</taxon>
        <taxon>Paracoccaceae</taxon>
        <taxon>Meridianimarinicoccus</taxon>
    </lineage>
</organism>
<sequence length="192" mass="20084">MSSVEQTSSVQPDWVTRLAHSRIGIIVLSALESTVLPVPLEAILIPVMVARPTRALQIGLAALIGCVLGGLVFYSLGALLADPVVKPALEWFGATQDFIDITDRLQDGSLFLAVFVIAISPAPMQLATLGAGVVGASPLIFVAALIASRGIRYLGLSLLAKTFGPRLNGMSLPPWAVAVSIVVFIALGVLIF</sequence>